<accession>A0A267G2X0</accession>
<gene>
    <name evidence="5" type="ORF">BOX15_Mlig003633g2</name>
</gene>
<feature type="non-terminal residue" evidence="5">
    <location>
        <position position="1"/>
    </location>
</feature>
<dbReference type="InterPro" id="IPR032675">
    <property type="entry name" value="LRR_dom_sf"/>
</dbReference>
<evidence type="ECO:0008006" key="7">
    <source>
        <dbReference type="Google" id="ProtNLM"/>
    </source>
</evidence>
<dbReference type="Proteomes" id="UP000215902">
    <property type="component" value="Unassembled WGS sequence"/>
</dbReference>
<feature type="region of interest" description="Disordered" evidence="4">
    <location>
        <begin position="669"/>
        <end position="691"/>
    </location>
</feature>
<name>A0A267G2X0_9PLAT</name>
<feature type="region of interest" description="Disordered" evidence="4">
    <location>
        <begin position="378"/>
        <end position="416"/>
    </location>
</feature>
<dbReference type="GO" id="GO:0005096">
    <property type="term" value="F:GTPase activator activity"/>
    <property type="evidence" value="ECO:0007669"/>
    <property type="project" value="UniProtKB-KW"/>
</dbReference>
<keyword evidence="6" id="KW-1185">Reference proteome</keyword>
<dbReference type="Pfam" id="PF13516">
    <property type="entry name" value="LRR_6"/>
    <property type="match status" value="5"/>
</dbReference>
<dbReference type="CDD" id="cd00116">
    <property type="entry name" value="LRR_RI"/>
    <property type="match status" value="1"/>
</dbReference>
<dbReference type="Gene3D" id="3.80.10.10">
    <property type="entry name" value="Ribonuclease Inhibitor"/>
    <property type="match status" value="1"/>
</dbReference>
<organism evidence="5 6">
    <name type="scientific">Macrostomum lignano</name>
    <dbReference type="NCBI Taxonomy" id="282301"/>
    <lineage>
        <taxon>Eukaryota</taxon>
        <taxon>Metazoa</taxon>
        <taxon>Spiralia</taxon>
        <taxon>Lophotrochozoa</taxon>
        <taxon>Platyhelminthes</taxon>
        <taxon>Rhabditophora</taxon>
        <taxon>Macrostomorpha</taxon>
        <taxon>Macrostomida</taxon>
        <taxon>Macrostomidae</taxon>
        <taxon>Macrostomum</taxon>
    </lineage>
</organism>
<dbReference type="SMART" id="SM00368">
    <property type="entry name" value="LRR_RI"/>
    <property type="match status" value="7"/>
</dbReference>
<evidence type="ECO:0000256" key="3">
    <source>
        <dbReference type="ARBA" id="ARBA00022737"/>
    </source>
</evidence>
<dbReference type="GO" id="GO:0006913">
    <property type="term" value="P:nucleocytoplasmic transport"/>
    <property type="evidence" value="ECO:0007669"/>
    <property type="project" value="TreeGrafter"/>
</dbReference>
<keyword evidence="3" id="KW-0677">Repeat</keyword>
<evidence type="ECO:0000313" key="6">
    <source>
        <dbReference type="Proteomes" id="UP000215902"/>
    </source>
</evidence>
<keyword evidence="2" id="KW-0433">Leucine-rich repeat</keyword>
<dbReference type="SUPFAM" id="SSF52047">
    <property type="entry name" value="RNI-like"/>
    <property type="match status" value="1"/>
</dbReference>
<sequence>QFMSAADSDPVVSLAEGLSHTKLATADSSDAEDAAASDGRLLSFADRGLKLDSAEAATEVTEALGAGEPDVAALDLSGNTIGVAAAEAIGLALARHSSSLRRLLWKDTFTGRLKTEIGPALTAMTRQLALPDSGARLTEIDLCDIAFGPNGVVGVTDLLASPACFSLRVLRMNNEGLGHQGCRLLSDALSRGIDASEAAGRPLRLREFSAGRNRLENAGVDMLAGPLSRMASLRKLELYQDGIGIHGPEGAQQLAAIVAANPHLRCLNLSDNSIKPDGARLLADALRKLPKLTELNLADCLLLSDGAQAIADALDEAQCPSLRSLIISGNEINRDAALAVAAAAAGKPSLRLLDLNANAIGPEGIELIRQHVSASGSAELASFSDDEGEDDGEEGDEDDEEAEEEGGDGGDRGAEEDEVKAATAGLSIGGGGAGNRSLFDNVPELGLSGCSLFGGGSASSKPAAAAGSGGGVVAFSFKAAASVTPAAEKPAGSDVGQPLLRPGRLSAGGGRSDGESSAAASLVDRLLTSPATFKLGEDGLASLGPEPGPRVLRAALSAPDMPDRCQRLVAGALALSQQSDSAPAESAAAGLLQAAMKSESSAPGGWVQAVLTECGLIKCERLRNRRRPCELARTAPFWRALGQALAAVGESAGEEQRRCLAACLEGLWPRDDKSPAASAKQSLVGSLAATA</sequence>
<protein>
    <recommendedName>
        <fullName evidence="7">Ran-GTPase activating protein 1 C-terminal domain-containing protein</fullName>
    </recommendedName>
</protein>
<dbReference type="GO" id="GO:0031267">
    <property type="term" value="F:small GTPase binding"/>
    <property type="evidence" value="ECO:0007669"/>
    <property type="project" value="TreeGrafter"/>
</dbReference>
<dbReference type="InterPro" id="IPR001611">
    <property type="entry name" value="Leu-rich_rpt"/>
</dbReference>
<evidence type="ECO:0000256" key="2">
    <source>
        <dbReference type="ARBA" id="ARBA00022614"/>
    </source>
</evidence>
<evidence type="ECO:0000313" key="5">
    <source>
        <dbReference type="EMBL" id="PAA80425.1"/>
    </source>
</evidence>
<dbReference type="EMBL" id="NIVC01000581">
    <property type="protein sequence ID" value="PAA80425.1"/>
    <property type="molecule type" value="Genomic_DNA"/>
</dbReference>
<feature type="compositionally biased region" description="Acidic residues" evidence="4">
    <location>
        <begin position="384"/>
        <end position="416"/>
    </location>
</feature>
<dbReference type="OrthoDB" id="184583at2759"/>
<dbReference type="PANTHER" id="PTHR24113">
    <property type="entry name" value="RAN GTPASE-ACTIVATING PROTEIN 1"/>
    <property type="match status" value="1"/>
</dbReference>
<evidence type="ECO:0000256" key="1">
    <source>
        <dbReference type="ARBA" id="ARBA00022468"/>
    </source>
</evidence>
<dbReference type="GO" id="GO:0005829">
    <property type="term" value="C:cytosol"/>
    <property type="evidence" value="ECO:0007669"/>
    <property type="project" value="TreeGrafter"/>
</dbReference>
<dbReference type="InterPro" id="IPR027038">
    <property type="entry name" value="RanGap"/>
</dbReference>
<proteinExistence type="predicted"/>
<keyword evidence="1" id="KW-0343">GTPase activation</keyword>
<comment type="caution">
    <text evidence="5">The sequence shown here is derived from an EMBL/GenBank/DDBJ whole genome shotgun (WGS) entry which is preliminary data.</text>
</comment>
<feature type="region of interest" description="Disordered" evidence="4">
    <location>
        <begin position="487"/>
        <end position="516"/>
    </location>
</feature>
<reference evidence="5 6" key="1">
    <citation type="submission" date="2017-06" db="EMBL/GenBank/DDBJ databases">
        <title>A platform for efficient transgenesis in Macrostomum lignano, a flatworm model organism for stem cell research.</title>
        <authorList>
            <person name="Berezikov E."/>
        </authorList>
    </citation>
    <scope>NUCLEOTIDE SEQUENCE [LARGE SCALE GENOMIC DNA]</scope>
    <source>
        <strain evidence="5">DV1</strain>
        <tissue evidence="5">Whole organism</tissue>
    </source>
</reference>
<dbReference type="PANTHER" id="PTHR24113:SF12">
    <property type="entry name" value="RAN GTPASE-ACTIVATING PROTEIN 1"/>
    <property type="match status" value="1"/>
</dbReference>
<evidence type="ECO:0000256" key="4">
    <source>
        <dbReference type="SAM" id="MobiDB-lite"/>
    </source>
</evidence>
<dbReference type="STRING" id="282301.A0A267G2X0"/>
<dbReference type="GO" id="GO:0005634">
    <property type="term" value="C:nucleus"/>
    <property type="evidence" value="ECO:0007669"/>
    <property type="project" value="TreeGrafter"/>
</dbReference>
<dbReference type="GO" id="GO:0048471">
    <property type="term" value="C:perinuclear region of cytoplasm"/>
    <property type="evidence" value="ECO:0007669"/>
    <property type="project" value="TreeGrafter"/>
</dbReference>
<dbReference type="AlphaFoldDB" id="A0A267G2X0"/>